<comment type="caution">
    <text evidence="2">The sequence shown here is derived from an EMBL/GenBank/DDBJ whole genome shotgun (WGS) entry which is preliminary data.</text>
</comment>
<evidence type="ECO:0000256" key="1">
    <source>
        <dbReference type="SAM" id="MobiDB-lite"/>
    </source>
</evidence>
<dbReference type="Proteomes" id="UP001141327">
    <property type="component" value="Unassembled WGS sequence"/>
</dbReference>
<feature type="compositionally biased region" description="Low complexity" evidence="1">
    <location>
        <begin position="184"/>
        <end position="199"/>
    </location>
</feature>
<evidence type="ECO:0000313" key="3">
    <source>
        <dbReference type="Proteomes" id="UP001141327"/>
    </source>
</evidence>
<gene>
    <name evidence="2" type="ORF">PAPYR_8873</name>
</gene>
<name>A0ABQ8UEC8_9EUKA</name>
<reference evidence="2" key="1">
    <citation type="journal article" date="2022" name="bioRxiv">
        <title>Genomics of Preaxostyla Flagellates Illuminates Evolutionary Transitions and the Path Towards Mitochondrial Loss.</title>
        <authorList>
            <person name="Novak L.V.F."/>
            <person name="Treitli S.C."/>
            <person name="Pyrih J."/>
            <person name="Halakuc P."/>
            <person name="Pipaliya S.V."/>
            <person name="Vacek V."/>
            <person name="Brzon O."/>
            <person name="Soukal P."/>
            <person name="Eme L."/>
            <person name="Dacks J.B."/>
            <person name="Karnkowska A."/>
            <person name="Elias M."/>
            <person name="Hampl V."/>
        </authorList>
    </citation>
    <scope>NUCLEOTIDE SEQUENCE</scope>
    <source>
        <strain evidence="2">RCP-MX</strain>
    </source>
</reference>
<sequence>MDVMDLGGFATNAIQQRVTYSDEMIVFNVSFPSSQRAAKNFFEAFLLVAVITDGLCFSRPPHSRTDVDVVLEGEAAITQAKVDRLNTLIKRTREQSASRGRKWVQLHPDCLLNVPPSAYDSPLVPATNFAIPASVVVAGIPGGKDLMPPPRIHHTPSHSDIPAAVGFVVASALSPSASAGTLPPATLVAGTPASPAAAPSQPPPSPTHMAPTPSAARPPTGGWTQKQLTACRLTLLRALWTLEGAPIRRVAIQIERRPSEKVIRTTQALPPPPAAALPLVMSARAPTPQGVQVAATSASSSSRSDQQQEQHELRNIMGKFIPKMPKMGGFMNMFKDG</sequence>
<evidence type="ECO:0000313" key="2">
    <source>
        <dbReference type="EMBL" id="KAJ4456032.1"/>
    </source>
</evidence>
<keyword evidence="3" id="KW-1185">Reference proteome</keyword>
<feature type="region of interest" description="Disordered" evidence="1">
    <location>
        <begin position="184"/>
        <end position="224"/>
    </location>
</feature>
<organism evidence="2 3">
    <name type="scientific">Paratrimastix pyriformis</name>
    <dbReference type="NCBI Taxonomy" id="342808"/>
    <lineage>
        <taxon>Eukaryota</taxon>
        <taxon>Metamonada</taxon>
        <taxon>Preaxostyla</taxon>
        <taxon>Paratrimastigidae</taxon>
        <taxon>Paratrimastix</taxon>
    </lineage>
</organism>
<protein>
    <submittedName>
        <fullName evidence="2">Uncharacterized protein</fullName>
    </submittedName>
</protein>
<accession>A0ABQ8UEC8</accession>
<dbReference type="EMBL" id="JAPMOS010000084">
    <property type="protein sequence ID" value="KAJ4456032.1"/>
    <property type="molecule type" value="Genomic_DNA"/>
</dbReference>
<proteinExistence type="predicted"/>